<dbReference type="Gene3D" id="3.90.600.10">
    <property type="entry name" value="Phosphoribosylglycinamide synthetase, C-terminal domain"/>
    <property type="match status" value="1"/>
</dbReference>
<dbReference type="GO" id="GO:0009113">
    <property type="term" value="P:purine nucleobase biosynthetic process"/>
    <property type="evidence" value="ECO:0007669"/>
    <property type="project" value="InterPro"/>
</dbReference>
<dbReference type="GO" id="GO:0006189">
    <property type="term" value="P:'de novo' IMP biosynthetic process"/>
    <property type="evidence" value="ECO:0007669"/>
    <property type="project" value="UniProtKB-UniPathway"/>
</dbReference>
<dbReference type="InterPro" id="IPR020562">
    <property type="entry name" value="PRibGlycinamide_synth_N"/>
</dbReference>
<dbReference type="InterPro" id="IPR037123">
    <property type="entry name" value="PRibGlycinamide_synth_C_sf"/>
</dbReference>
<keyword evidence="4" id="KW-0479">Metal-binding</keyword>
<dbReference type="Pfam" id="PF02844">
    <property type="entry name" value="GARS_N"/>
    <property type="match status" value="1"/>
</dbReference>
<dbReference type="Gene3D" id="3.40.50.20">
    <property type="match status" value="1"/>
</dbReference>
<keyword evidence="7 13" id="KW-0067">ATP-binding</keyword>
<dbReference type="NCBIfam" id="TIGR00877">
    <property type="entry name" value="purD"/>
    <property type="match status" value="1"/>
</dbReference>
<evidence type="ECO:0000256" key="10">
    <source>
        <dbReference type="ARBA" id="ARBA00042242"/>
    </source>
</evidence>
<dbReference type="EC" id="6.3.4.13" evidence="2"/>
<reference evidence="15" key="1">
    <citation type="journal article" date="2021" name="Nat. Commun.">
        <title>Genetic determinants of endophytism in the Arabidopsis root mycobiome.</title>
        <authorList>
            <person name="Mesny F."/>
            <person name="Miyauchi S."/>
            <person name="Thiergart T."/>
            <person name="Pickel B."/>
            <person name="Atanasova L."/>
            <person name="Karlsson M."/>
            <person name="Huettel B."/>
            <person name="Barry K.W."/>
            <person name="Haridas S."/>
            <person name="Chen C."/>
            <person name="Bauer D."/>
            <person name="Andreopoulos W."/>
            <person name="Pangilinan J."/>
            <person name="LaButti K."/>
            <person name="Riley R."/>
            <person name="Lipzen A."/>
            <person name="Clum A."/>
            <person name="Drula E."/>
            <person name="Henrissat B."/>
            <person name="Kohler A."/>
            <person name="Grigoriev I.V."/>
            <person name="Martin F.M."/>
            <person name="Hacquard S."/>
        </authorList>
    </citation>
    <scope>NUCLEOTIDE SEQUENCE</scope>
    <source>
        <strain evidence="15">MPI-CAGE-CH-0235</strain>
    </source>
</reference>
<keyword evidence="16" id="KW-1185">Reference proteome</keyword>
<dbReference type="SUPFAM" id="SSF51246">
    <property type="entry name" value="Rudiment single hybrid motif"/>
    <property type="match status" value="1"/>
</dbReference>
<dbReference type="GO" id="GO:0004641">
    <property type="term" value="F:phosphoribosylformylglycinamidine cyclo-ligase activity"/>
    <property type="evidence" value="ECO:0007669"/>
    <property type="project" value="UniProtKB-EC"/>
</dbReference>
<dbReference type="FunFam" id="3.30.1490.20:FF:000006">
    <property type="entry name" value="phosphoribosylamine--glycine ligase, chloroplastic-like"/>
    <property type="match status" value="1"/>
</dbReference>
<evidence type="ECO:0000313" key="15">
    <source>
        <dbReference type="EMBL" id="KAH7328355.1"/>
    </source>
</evidence>
<keyword evidence="6" id="KW-0658">Purine biosynthesis</keyword>
<dbReference type="OrthoDB" id="2018833at2759"/>
<dbReference type="InterPro" id="IPR011054">
    <property type="entry name" value="Rudment_hybrid_motif"/>
</dbReference>
<evidence type="ECO:0000256" key="3">
    <source>
        <dbReference type="ARBA" id="ARBA00022598"/>
    </source>
</evidence>
<dbReference type="AlphaFoldDB" id="A0A8K0SYC0"/>
<dbReference type="SUPFAM" id="SSF56059">
    <property type="entry name" value="Glutathione synthetase ATP-binding domain-like"/>
    <property type="match status" value="1"/>
</dbReference>
<dbReference type="UniPathway" id="UPA00074">
    <property type="reaction ID" value="UER00125"/>
</dbReference>
<keyword evidence="5 13" id="KW-0547">Nucleotide-binding</keyword>
<evidence type="ECO:0000256" key="13">
    <source>
        <dbReference type="PROSITE-ProRule" id="PRU00409"/>
    </source>
</evidence>
<comment type="caution">
    <text evidence="15">The sequence shown here is derived from an EMBL/GenBank/DDBJ whole genome shotgun (WGS) entry which is preliminary data.</text>
</comment>
<dbReference type="FunFam" id="3.30.470.20:FF:000018">
    <property type="entry name" value="Trifunctional purine biosynthetic protein adenosine-3"/>
    <property type="match status" value="1"/>
</dbReference>
<dbReference type="GO" id="GO:0046872">
    <property type="term" value="F:metal ion binding"/>
    <property type="evidence" value="ECO:0007669"/>
    <property type="project" value="UniProtKB-KW"/>
</dbReference>
<dbReference type="HAMAP" id="MF_00138">
    <property type="entry name" value="GARS"/>
    <property type="match status" value="1"/>
</dbReference>
<dbReference type="PROSITE" id="PS50975">
    <property type="entry name" value="ATP_GRASP"/>
    <property type="match status" value="1"/>
</dbReference>
<evidence type="ECO:0000256" key="1">
    <source>
        <dbReference type="ARBA" id="ARBA00005174"/>
    </source>
</evidence>
<dbReference type="InterPro" id="IPR013815">
    <property type="entry name" value="ATP_grasp_subdomain_1"/>
</dbReference>
<evidence type="ECO:0000256" key="9">
    <source>
        <dbReference type="ARBA" id="ARBA00038345"/>
    </source>
</evidence>
<evidence type="ECO:0000256" key="2">
    <source>
        <dbReference type="ARBA" id="ARBA00013255"/>
    </source>
</evidence>
<dbReference type="InterPro" id="IPR016185">
    <property type="entry name" value="PreATP-grasp_dom_sf"/>
</dbReference>
<dbReference type="InterPro" id="IPR020560">
    <property type="entry name" value="PRibGlycinamide_synth_C-dom"/>
</dbReference>
<dbReference type="InterPro" id="IPR000115">
    <property type="entry name" value="PRibGlycinamide_synth"/>
</dbReference>
<dbReference type="EMBL" id="JAGPNK010000001">
    <property type="protein sequence ID" value="KAH7328355.1"/>
    <property type="molecule type" value="Genomic_DNA"/>
</dbReference>
<proteinExistence type="inferred from homology"/>
<evidence type="ECO:0000259" key="14">
    <source>
        <dbReference type="PROSITE" id="PS50975"/>
    </source>
</evidence>
<dbReference type="PANTHER" id="PTHR43472:SF1">
    <property type="entry name" value="PHOSPHORIBOSYLAMINE--GLYCINE LIGASE, CHLOROPLASTIC"/>
    <property type="match status" value="1"/>
</dbReference>
<dbReference type="InterPro" id="IPR020559">
    <property type="entry name" value="PRibGlycinamide_synth_CS"/>
</dbReference>
<evidence type="ECO:0000313" key="16">
    <source>
        <dbReference type="Proteomes" id="UP000813444"/>
    </source>
</evidence>
<dbReference type="InterPro" id="IPR011761">
    <property type="entry name" value="ATP-grasp"/>
</dbReference>
<evidence type="ECO:0000256" key="12">
    <source>
        <dbReference type="ARBA" id="ARBA00049057"/>
    </source>
</evidence>
<dbReference type="PROSITE" id="PS00184">
    <property type="entry name" value="GARS"/>
    <property type="match status" value="1"/>
</dbReference>
<organism evidence="15 16">
    <name type="scientific">Stachybotrys elegans</name>
    <dbReference type="NCBI Taxonomy" id="80388"/>
    <lineage>
        <taxon>Eukaryota</taxon>
        <taxon>Fungi</taxon>
        <taxon>Dikarya</taxon>
        <taxon>Ascomycota</taxon>
        <taxon>Pezizomycotina</taxon>
        <taxon>Sordariomycetes</taxon>
        <taxon>Hypocreomycetidae</taxon>
        <taxon>Hypocreales</taxon>
        <taxon>Stachybotryaceae</taxon>
        <taxon>Stachybotrys</taxon>
    </lineage>
</organism>
<keyword evidence="8" id="KW-0464">Manganese</keyword>
<evidence type="ECO:0000256" key="5">
    <source>
        <dbReference type="ARBA" id="ARBA00022741"/>
    </source>
</evidence>
<dbReference type="SMART" id="SM01209">
    <property type="entry name" value="GARS_A"/>
    <property type="match status" value="1"/>
</dbReference>
<evidence type="ECO:0000256" key="11">
    <source>
        <dbReference type="ARBA" id="ARBA00042864"/>
    </source>
</evidence>
<dbReference type="Pfam" id="PF02843">
    <property type="entry name" value="GARS_C"/>
    <property type="match status" value="1"/>
</dbReference>
<name>A0A8K0SYC0_9HYPO</name>
<dbReference type="GO" id="GO:0004637">
    <property type="term" value="F:phosphoribosylamine-glycine ligase activity"/>
    <property type="evidence" value="ECO:0007669"/>
    <property type="project" value="UniProtKB-EC"/>
</dbReference>
<evidence type="ECO:0000256" key="6">
    <source>
        <dbReference type="ARBA" id="ARBA00022755"/>
    </source>
</evidence>
<dbReference type="GO" id="GO:0005524">
    <property type="term" value="F:ATP binding"/>
    <property type="evidence" value="ECO:0007669"/>
    <property type="project" value="UniProtKB-UniRule"/>
</dbReference>
<keyword evidence="3" id="KW-0436">Ligase</keyword>
<dbReference type="Gene3D" id="3.30.470.20">
    <property type="entry name" value="ATP-grasp fold, B domain"/>
    <property type="match status" value="1"/>
</dbReference>
<dbReference type="Gene3D" id="3.30.1490.20">
    <property type="entry name" value="ATP-grasp fold, A domain"/>
    <property type="match status" value="1"/>
</dbReference>
<sequence length="429" mass="45899">MKILLIGKGAREHALAWKLSQSPKVWHVYVVPGNGGTSRLDNVSNLDCVRADDYAGLVTLAKVLGVGLVVAGPDDAVVDGIEGYFRHSGILCFAPTKEAAEIEGSKAYSKGLMSKYGIPTAAYQSFTSYDEAQRYLDQVDTRVVIKADGLAAGKGVILPTNKTEAHEALHDIMVDKKFGEAGSSVIIEEFMEGDEISVLTFCDGKTFKSLPPGQDHKRIFDGNLGPNTGGMGVYAPLSFVTPEQMAQVDWAIIRPTLDAMRAEGRTFTGMLFTGVMLTSQGPKVIEYNARFGDPETQTMMMLLAPECDLVDILCACCTGSLDQISIPVLPGFACNVVIAAGGYPESYSKGDIVTIGQCPDGVQVFHAGTEESRDGTLRTAGGRVLSVASYGSSIEEAIGSAYRAVGCIKFDDMFFRTDIASRVLRRSPG</sequence>
<dbReference type="SUPFAM" id="SSF52440">
    <property type="entry name" value="PreATP-grasp domain"/>
    <property type="match status" value="1"/>
</dbReference>
<dbReference type="PANTHER" id="PTHR43472">
    <property type="entry name" value="PHOSPHORIBOSYLAMINE--GLYCINE LIGASE"/>
    <property type="match status" value="1"/>
</dbReference>
<comment type="similarity">
    <text evidence="9">Belongs to the GARS family.</text>
</comment>
<gene>
    <name evidence="15" type="ORF">B0I35DRAFT_417255</name>
</gene>
<comment type="pathway">
    <text evidence="1">Purine metabolism; IMP biosynthesis via de novo pathway; N(1)-(5-phospho-D-ribosyl)glycinamide from 5-phospho-alpha-D-ribose 1-diphosphate: step 2/2.</text>
</comment>
<dbReference type="InterPro" id="IPR020561">
    <property type="entry name" value="PRibGlycinamid_synth_ATP-grasp"/>
</dbReference>
<evidence type="ECO:0000256" key="4">
    <source>
        <dbReference type="ARBA" id="ARBA00022723"/>
    </source>
</evidence>
<evidence type="ECO:0000256" key="7">
    <source>
        <dbReference type="ARBA" id="ARBA00022840"/>
    </source>
</evidence>
<protein>
    <recommendedName>
        <fullName evidence="2">phosphoribosylamine--glycine ligase</fullName>
        <ecNumber evidence="2">6.3.4.13</ecNumber>
    </recommendedName>
    <alternativeName>
        <fullName evidence="10">Glycinamide ribonucleotide synthetase</fullName>
    </alternativeName>
    <alternativeName>
        <fullName evidence="11">Phosphoribosylglycinamide synthetase</fullName>
    </alternativeName>
</protein>
<comment type="catalytic activity">
    <reaction evidence="12">
        <text>2-formamido-N(1)-(5-O-phospho-beta-D-ribosyl)acetamidine + ATP = 5-amino-1-(5-phospho-beta-D-ribosyl)imidazole + ADP + phosphate + H(+)</text>
        <dbReference type="Rhea" id="RHEA:23032"/>
        <dbReference type="ChEBI" id="CHEBI:15378"/>
        <dbReference type="ChEBI" id="CHEBI:30616"/>
        <dbReference type="ChEBI" id="CHEBI:43474"/>
        <dbReference type="ChEBI" id="CHEBI:137981"/>
        <dbReference type="ChEBI" id="CHEBI:147287"/>
        <dbReference type="ChEBI" id="CHEBI:456216"/>
        <dbReference type="EC" id="6.3.3.1"/>
    </reaction>
</comment>
<dbReference type="SMART" id="SM01210">
    <property type="entry name" value="GARS_C"/>
    <property type="match status" value="1"/>
</dbReference>
<accession>A0A8K0SYC0</accession>
<evidence type="ECO:0000256" key="8">
    <source>
        <dbReference type="ARBA" id="ARBA00023211"/>
    </source>
</evidence>
<dbReference type="Pfam" id="PF01071">
    <property type="entry name" value="GARS_A"/>
    <property type="match status" value="1"/>
</dbReference>
<feature type="domain" description="ATP-grasp" evidence="14">
    <location>
        <begin position="110"/>
        <end position="318"/>
    </location>
</feature>
<dbReference type="Proteomes" id="UP000813444">
    <property type="component" value="Unassembled WGS sequence"/>
</dbReference>